<keyword evidence="3" id="KW-1185">Reference proteome</keyword>
<dbReference type="EMBL" id="JH921436">
    <property type="protein sequence ID" value="EKD17411.1"/>
    <property type="molecule type" value="Genomic_DNA"/>
</dbReference>
<dbReference type="InParanoid" id="K1WWG8"/>
<evidence type="ECO:0000256" key="1">
    <source>
        <dbReference type="SAM" id="MobiDB-lite"/>
    </source>
</evidence>
<feature type="region of interest" description="Disordered" evidence="1">
    <location>
        <begin position="64"/>
        <end position="89"/>
    </location>
</feature>
<dbReference type="OMA" id="SIHMIHG"/>
<reference evidence="2 3" key="1">
    <citation type="journal article" date="2012" name="BMC Genomics">
        <title>Sequencing the genome of Marssonina brunnea reveals fungus-poplar co-evolution.</title>
        <authorList>
            <person name="Zhu S."/>
            <person name="Cao Y.-Z."/>
            <person name="Jiang C."/>
            <person name="Tan B.-Y."/>
            <person name="Wang Z."/>
            <person name="Feng S."/>
            <person name="Zhang L."/>
            <person name="Su X.-H."/>
            <person name="Brejova B."/>
            <person name="Vinar T."/>
            <person name="Xu M."/>
            <person name="Wang M.-X."/>
            <person name="Zhang S.-G."/>
            <person name="Huang M.-R."/>
            <person name="Wu R."/>
            <person name="Zhou Y."/>
        </authorList>
    </citation>
    <scope>NUCLEOTIDE SEQUENCE [LARGE SCALE GENOMIC DNA]</scope>
    <source>
        <strain evidence="2 3">MB_m1</strain>
    </source>
</reference>
<dbReference type="GeneID" id="18760207"/>
<dbReference type="eggNOG" id="ENOG502RXTJ">
    <property type="taxonomic scope" value="Eukaryota"/>
</dbReference>
<feature type="compositionally biased region" description="Polar residues" evidence="1">
    <location>
        <begin position="1"/>
        <end position="10"/>
    </location>
</feature>
<organism evidence="2 3">
    <name type="scientific">Marssonina brunnea f. sp. multigermtubi (strain MB_m1)</name>
    <name type="common">Marssonina leaf spot fungus</name>
    <dbReference type="NCBI Taxonomy" id="1072389"/>
    <lineage>
        <taxon>Eukaryota</taxon>
        <taxon>Fungi</taxon>
        <taxon>Dikarya</taxon>
        <taxon>Ascomycota</taxon>
        <taxon>Pezizomycotina</taxon>
        <taxon>Leotiomycetes</taxon>
        <taxon>Helotiales</taxon>
        <taxon>Drepanopezizaceae</taxon>
        <taxon>Drepanopeziza</taxon>
    </lineage>
</organism>
<dbReference type="KEGG" id="mbe:MBM_04272"/>
<dbReference type="PANTHER" id="PTHR40129:SF2">
    <property type="entry name" value="KETOPANTOATE REDUCTASE N-TERMINAL DOMAIN-CONTAINING PROTEIN"/>
    <property type="match status" value="1"/>
</dbReference>
<feature type="region of interest" description="Disordered" evidence="1">
    <location>
        <begin position="1"/>
        <end position="22"/>
    </location>
</feature>
<dbReference type="PANTHER" id="PTHR40129">
    <property type="entry name" value="KETOPANTOATE REDUCTASE N-TERMINAL DOMAIN-CONTAINING PROTEIN"/>
    <property type="match status" value="1"/>
</dbReference>
<dbReference type="Gene3D" id="3.40.50.720">
    <property type="entry name" value="NAD(P)-binding Rossmann-like Domain"/>
    <property type="match status" value="1"/>
</dbReference>
<evidence type="ECO:0000313" key="3">
    <source>
        <dbReference type="Proteomes" id="UP000006753"/>
    </source>
</evidence>
<dbReference type="STRING" id="1072389.K1WWG8"/>
<name>K1WWG8_MARBU</name>
<dbReference type="HOGENOM" id="CLU_044092_0_0_1"/>
<evidence type="ECO:0000313" key="2">
    <source>
        <dbReference type="EMBL" id="EKD17411.1"/>
    </source>
</evidence>
<protein>
    <submittedName>
        <fullName evidence="2">Uncharacterized protein</fullName>
    </submittedName>
</protein>
<dbReference type="AlphaFoldDB" id="K1WWG8"/>
<dbReference type="OrthoDB" id="674948at2759"/>
<proteinExistence type="predicted"/>
<dbReference type="Proteomes" id="UP000006753">
    <property type="component" value="Unassembled WGS sequence"/>
</dbReference>
<feature type="compositionally biased region" description="Low complexity" evidence="1">
    <location>
        <begin position="11"/>
        <end position="22"/>
    </location>
</feature>
<accession>K1WWG8</accession>
<sequence length="321" mass="35242">MTLIMTAQPNPASASASVTSSPSPSQVEILILGAGWTSTFLIPLLAAQKISHAATTTTGRDGTYRFKFTFPPSSSPDRDDDDEGGDGAQYRALPTAKTVLITFPLRGAAQTAALVDAYVHSHSHVSVNFVQLGSTGIWTVPGQERWVTRRSRYDAADARGQAEDELLRRGGSVLDLAGLWGGERNAIHWIDRVAPTKEVLKGKGSLHMVHGVDVARAIVAVHRDFGKAAGERWMLTDLQVYDWWSLVLGFAGELDAQNGNDERAKKQIQWIGELMEEENVRALPRDMETLGRCYDTREFWKTFGIMPTRSRISSVVIGGQY</sequence>
<gene>
    <name evidence="2" type="ORF">MBM_04272</name>
</gene>